<evidence type="ECO:0000313" key="2">
    <source>
        <dbReference type="Proteomes" id="UP000054558"/>
    </source>
</evidence>
<dbReference type="EMBL" id="DF237474">
    <property type="protein sequence ID" value="GAQ89460.1"/>
    <property type="molecule type" value="Genomic_DNA"/>
</dbReference>
<reference evidence="1 2" key="1">
    <citation type="journal article" date="2014" name="Nat. Commun.">
        <title>Klebsormidium flaccidum genome reveals primary factors for plant terrestrial adaptation.</title>
        <authorList>
            <person name="Hori K."/>
            <person name="Maruyama F."/>
            <person name="Fujisawa T."/>
            <person name="Togashi T."/>
            <person name="Yamamoto N."/>
            <person name="Seo M."/>
            <person name="Sato S."/>
            <person name="Yamada T."/>
            <person name="Mori H."/>
            <person name="Tajima N."/>
            <person name="Moriyama T."/>
            <person name="Ikeuchi M."/>
            <person name="Watanabe M."/>
            <person name="Wada H."/>
            <person name="Kobayashi K."/>
            <person name="Saito M."/>
            <person name="Masuda T."/>
            <person name="Sasaki-Sekimoto Y."/>
            <person name="Mashiguchi K."/>
            <person name="Awai K."/>
            <person name="Shimojima M."/>
            <person name="Masuda S."/>
            <person name="Iwai M."/>
            <person name="Nobusawa T."/>
            <person name="Narise T."/>
            <person name="Kondo S."/>
            <person name="Saito H."/>
            <person name="Sato R."/>
            <person name="Murakawa M."/>
            <person name="Ihara Y."/>
            <person name="Oshima-Yamada Y."/>
            <person name="Ohtaka K."/>
            <person name="Satoh M."/>
            <person name="Sonobe K."/>
            <person name="Ishii M."/>
            <person name="Ohtani R."/>
            <person name="Kanamori-Sato M."/>
            <person name="Honoki R."/>
            <person name="Miyazaki D."/>
            <person name="Mochizuki H."/>
            <person name="Umetsu J."/>
            <person name="Higashi K."/>
            <person name="Shibata D."/>
            <person name="Kamiya Y."/>
            <person name="Sato N."/>
            <person name="Nakamura Y."/>
            <person name="Tabata S."/>
            <person name="Ida S."/>
            <person name="Kurokawa K."/>
            <person name="Ohta H."/>
        </authorList>
    </citation>
    <scope>NUCLEOTIDE SEQUENCE [LARGE SCALE GENOMIC DNA]</scope>
    <source>
        <strain evidence="1 2">NIES-2285</strain>
    </source>
</reference>
<organism evidence="1 2">
    <name type="scientific">Klebsormidium nitens</name>
    <name type="common">Green alga</name>
    <name type="synonym">Ulothrix nitens</name>
    <dbReference type="NCBI Taxonomy" id="105231"/>
    <lineage>
        <taxon>Eukaryota</taxon>
        <taxon>Viridiplantae</taxon>
        <taxon>Streptophyta</taxon>
        <taxon>Klebsormidiophyceae</taxon>
        <taxon>Klebsormidiales</taxon>
        <taxon>Klebsormidiaceae</taxon>
        <taxon>Klebsormidium</taxon>
    </lineage>
</organism>
<evidence type="ECO:0000313" key="1">
    <source>
        <dbReference type="EMBL" id="GAQ89460.1"/>
    </source>
</evidence>
<protein>
    <submittedName>
        <fullName evidence="1">Uncharacterized protein</fullName>
    </submittedName>
</protein>
<accession>A0A1Y1IEX5</accession>
<keyword evidence="2" id="KW-1185">Reference proteome</keyword>
<gene>
    <name evidence="1" type="ORF">KFL_005250090</name>
</gene>
<dbReference type="Proteomes" id="UP000054558">
    <property type="component" value="Unassembled WGS sequence"/>
</dbReference>
<proteinExistence type="predicted"/>
<dbReference type="AlphaFoldDB" id="A0A1Y1IEX5"/>
<dbReference type="OrthoDB" id="2091186at2759"/>
<name>A0A1Y1IEX5_KLENI</name>
<sequence>MFLEGTAFQEELPLQECFLGPDELHVVYGSLVGVHLYKILRTCAPRGEQKKLLLALDRGVHYAFTTDKPPTMRLPSNKTHFSTSHNCSHREKAGVLQILACILANLCKDERHSDILVNWVNALNRWINVTLWNKEPDDISLEESDRLLFKFQDACDATGHLRKGVNGNELGWAFQKMFQLALFKPATIRNGHADFSNTDRGERAHELIKSWFHAIGAKPSELIPRMVNQWQSSLASNRLKVISWFRGRDFRTRENRSADETAFSSGTNQLALTSTIDVKLKDIDAPKKPRLGLSLSKPKKSLRAWMRHRPPWMPRLHPEARNKDGSFKREPLSYFYKQLPEQIGFFILREVQGLDDRQVQAYASAVKAKTAAWPAPEDGKIYINYTLYVAPSEANERVETHRLRACPAFMGRPVFKDVAVVQADGDEPWIAKVLMLFRMKLKRRAVKSLRGKGRPGADVFYCLALVRWYQRLPRAVDAARCPVYRWETRPRQPQVSVIDIRTITEIVHMLPVPVPAVFGEEVDLNYRSIWMRKELPY</sequence>